<dbReference type="InterPro" id="IPR041489">
    <property type="entry name" value="PDZ_6"/>
</dbReference>
<keyword evidence="6" id="KW-0812">Transmembrane</keyword>
<dbReference type="CDD" id="cd07560">
    <property type="entry name" value="Peptidase_S41_CPP"/>
    <property type="match status" value="1"/>
</dbReference>
<dbReference type="GO" id="GO:0007165">
    <property type="term" value="P:signal transduction"/>
    <property type="evidence" value="ECO:0007669"/>
    <property type="project" value="TreeGrafter"/>
</dbReference>
<proteinExistence type="inferred from homology"/>
<dbReference type="GO" id="GO:0030288">
    <property type="term" value="C:outer membrane-bounded periplasmic space"/>
    <property type="evidence" value="ECO:0007669"/>
    <property type="project" value="TreeGrafter"/>
</dbReference>
<evidence type="ECO:0000256" key="6">
    <source>
        <dbReference type="SAM" id="Phobius"/>
    </source>
</evidence>
<feature type="domain" description="PDZ" evidence="7">
    <location>
        <begin position="120"/>
        <end position="188"/>
    </location>
</feature>
<dbReference type="Gene3D" id="2.30.42.10">
    <property type="match status" value="1"/>
</dbReference>
<dbReference type="SMART" id="SM00228">
    <property type="entry name" value="PDZ"/>
    <property type="match status" value="1"/>
</dbReference>
<comment type="similarity">
    <text evidence="1 5">Belongs to the peptidase S41A family.</text>
</comment>
<dbReference type="InterPro" id="IPR004447">
    <property type="entry name" value="Peptidase_S41A"/>
</dbReference>
<dbReference type="InterPro" id="IPR005151">
    <property type="entry name" value="Tail-specific_protease"/>
</dbReference>
<evidence type="ECO:0000256" key="5">
    <source>
        <dbReference type="RuleBase" id="RU004404"/>
    </source>
</evidence>
<dbReference type="Proteomes" id="UP000033947">
    <property type="component" value="Unassembled WGS sequence"/>
</dbReference>
<reference evidence="8 9" key="1">
    <citation type="journal article" date="2015" name="Nature">
        <title>rRNA introns, odd ribosomes, and small enigmatic genomes across a large radiation of phyla.</title>
        <authorList>
            <person name="Brown C.T."/>
            <person name="Hug L.A."/>
            <person name="Thomas B.C."/>
            <person name="Sharon I."/>
            <person name="Castelle C.J."/>
            <person name="Singh A."/>
            <person name="Wilkins M.J."/>
            <person name="Williams K.H."/>
            <person name="Banfield J.F."/>
        </authorList>
    </citation>
    <scope>NUCLEOTIDE SEQUENCE [LARGE SCALE GENOMIC DNA]</scope>
</reference>
<keyword evidence="4 5" id="KW-0720">Serine protease</keyword>
<dbReference type="GO" id="GO:0008236">
    <property type="term" value="F:serine-type peptidase activity"/>
    <property type="evidence" value="ECO:0007669"/>
    <property type="project" value="UniProtKB-KW"/>
</dbReference>
<dbReference type="InterPro" id="IPR029045">
    <property type="entry name" value="ClpP/crotonase-like_dom_sf"/>
</dbReference>
<dbReference type="FunFam" id="2.30.42.10:FF:000063">
    <property type="entry name" value="Peptidase, S41 family"/>
    <property type="match status" value="1"/>
</dbReference>
<dbReference type="PANTHER" id="PTHR32060:SF30">
    <property type="entry name" value="CARBOXY-TERMINAL PROCESSING PROTEASE CTPA"/>
    <property type="match status" value="1"/>
</dbReference>
<dbReference type="Pfam" id="PF17820">
    <property type="entry name" value="PDZ_6"/>
    <property type="match status" value="1"/>
</dbReference>
<keyword evidence="6" id="KW-0472">Membrane</keyword>
<gene>
    <name evidence="8" type="ORF">UU55_C0003G0035</name>
</gene>
<dbReference type="PROSITE" id="PS50106">
    <property type="entry name" value="PDZ"/>
    <property type="match status" value="1"/>
</dbReference>
<dbReference type="GO" id="GO:0004175">
    <property type="term" value="F:endopeptidase activity"/>
    <property type="evidence" value="ECO:0007669"/>
    <property type="project" value="TreeGrafter"/>
</dbReference>
<keyword evidence="2 5" id="KW-0645">Protease</keyword>
<dbReference type="Pfam" id="PF03572">
    <property type="entry name" value="Peptidase_S41"/>
    <property type="match status" value="1"/>
</dbReference>
<evidence type="ECO:0000313" key="8">
    <source>
        <dbReference type="EMBL" id="KKS03321.1"/>
    </source>
</evidence>
<dbReference type="EMBL" id="LCBB01000003">
    <property type="protein sequence ID" value="KKS03321.1"/>
    <property type="molecule type" value="Genomic_DNA"/>
</dbReference>
<dbReference type="InterPro" id="IPR036034">
    <property type="entry name" value="PDZ_sf"/>
</dbReference>
<protein>
    <recommendedName>
        <fullName evidence="7">PDZ domain-containing protein</fullName>
    </recommendedName>
</protein>
<sequence length="419" mass="46155">MTYRIFSSSNRKKLMSTFEKFQRFLITVLIAVGFFYGGYYFGKSGYIFEVRKNPPKIEIKNQYPGNKEVDFSLFWEVWDIVSKDYLERPVDAQKMLYGAIQGMVSSLDDPYTSFLPPAINKNLNEQLDGKYQGIGAELGQKDNQLIIVSPLDGSPAKAAGLLPGDKILLIEDESTMGMSITEAVAKIRGDAGTEVKLTIQTENNEPREIALRRDVIKISSVSWKDMGEGTAYIRISRFGGETNKEWDTAVNEIAMGMRELDSIIIDVRGNPGGYLLSASHISSEFFGGKPVLYQEDATGNQTPLNSDAAGSFKDVPRVYVLIDGGSASASEILAAALKSQINAKLIGTKSFGKGTIQDARDFKDGSGVHITIAKWLTPDKVWVHKVGIEPDVVVEVTEQDIKDLKDPQLDAAVELAKEL</sequence>
<dbReference type="CDD" id="cd06782">
    <property type="entry name" value="cpPDZ_CPP-like"/>
    <property type="match status" value="1"/>
</dbReference>
<comment type="caution">
    <text evidence="8">The sequence shown here is derived from an EMBL/GenBank/DDBJ whole genome shotgun (WGS) entry which is preliminary data.</text>
</comment>
<name>A0A0G0Y1L5_UNCKA</name>
<keyword evidence="6" id="KW-1133">Transmembrane helix</keyword>
<evidence type="ECO:0000256" key="4">
    <source>
        <dbReference type="ARBA" id="ARBA00022825"/>
    </source>
</evidence>
<dbReference type="Gene3D" id="3.90.226.10">
    <property type="entry name" value="2-enoyl-CoA Hydratase, Chain A, domain 1"/>
    <property type="match status" value="1"/>
</dbReference>
<accession>A0A0G0Y1L5</accession>
<evidence type="ECO:0000256" key="3">
    <source>
        <dbReference type="ARBA" id="ARBA00022801"/>
    </source>
</evidence>
<organism evidence="8 9">
    <name type="scientific">candidate division WWE3 bacterium GW2011_GWC2_41_23</name>
    <dbReference type="NCBI Taxonomy" id="1619123"/>
    <lineage>
        <taxon>Bacteria</taxon>
        <taxon>Katanobacteria</taxon>
    </lineage>
</organism>
<evidence type="ECO:0000313" key="9">
    <source>
        <dbReference type="Proteomes" id="UP000033947"/>
    </source>
</evidence>
<feature type="transmembrane region" description="Helical" evidence="6">
    <location>
        <begin position="21"/>
        <end position="42"/>
    </location>
</feature>
<dbReference type="InterPro" id="IPR001478">
    <property type="entry name" value="PDZ"/>
</dbReference>
<dbReference type="SUPFAM" id="SSF52096">
    <property type="entry name" value="ClpP/crotonase"/>
    <property type="match status" value="1"/>
</dbReference>
<dbReference type="Gene3D" id="3.30.750.44">
    <property type="match status" value="1"/>
</dbReference>
<evidence type="ECO:0000256" key="2">
    <source>
        <dbReference type="ARBA" id="ARBA00022670"/>
    </source>
</evidence>
<dbReference type="PANTHER" id="PTHR32060">
    <property type="entry name" value="TAIL-SPECIFIC PROTEASE"/>
    <property type="match status" value="1"/>
</dbReference>
<evidence type="ECO:0000259" key="7">
    <source>
        <dbReference type="PROSITE" id="PS50106"/>
    </source>
</evidence>
<dbReference type="GO" id="GO:0006508">
    <property type="term" value="P:proteolysis"/>
    <property type="evidence" value="ECO:0007669"/>
    <property type="project" value="UniProtKB-KW"/>
</dbReference>
<evidence type="ECO:0000256" key="1">
    <source>
        <dbReference type="ARBA" id="ARBA00009179"/>
    </source>
</evidence>
<dbReference type="NCBIfam" id="TIGR00225">
    <property type="entry name" value="prc"/>
    <property type="match status" value="1"/>
</dbReference>
<dbReference type="AlphaFoldDB" id="A0A0G0Y1L5"/>
<dbReference type="SMART" id="SM00245">
    <property type="entry name" value="TSPc"/>
    <property type="match status" value="1"/>
</dbReference>
<dbReference type="SUPFAM" id="SSF50156">
    <property type="entry name" value="PDZ domain-like"/>
    <property type="match status" value="1"/>
</dbReference>
<dbReference type="InterPro" id="IPR055210">
    <property type="entry name" value="CtpA/B_N"/>
</dbReference>
<keyword evidence="3 5" id="KW-0378">Hydrolase</keyword>
<dbReference type="Pfam" id="PF22694">
    <property type="entry name" value="CtpB_N-like"/>
    <property type="match status" value="1"/>
</dbReference>